<dbReference type="InterPro" id="IPR023674">
    <property type="entry name" value="Ribosomal_uL1-like"/>
</dbReference>
<evidence type="ECO:0000256" key="11">
    <source>
        <dbReference type="SAM" id="MobiDB-lite"/>
    </source>
</evidence>
<dbReference type="AlphaFoldDB" id="A0A4W3HY07"/>
<evidence type="ECO:0000256" key="5">
    <source>
        <dbReference type="ARBA" id="ARBA00022990"/>
    </source>
</evidence>
<reference evidence="12" key="5">
    <citation type="submission" date="2025-09" db="UniProtKB">
        <authorList>
            <consortium name="Ensembl"/>
        </authorList>
    </citation>
    <scope>IDENTIFICATION</scope>
</reference>
<dbReference type="OMA" id="NVWLVVN"/>
<dbReference type="FunFam" id="3.40.50.790:FF:000004">
    <property type="entry name" value="Ribosomal L1 domain-containing 1-like 1"/>
    <property type="match status" value="1"/>
</dbReference>
<dbReference type="Proteomes" id="UP000314986">
    <property type="component" value="Unassembled WGS sequence"/>
</dbReference>
<feature type="compositionally biased region" description="Basic residues" evidence="11">
    <location>
        <begin position="317"/>
        <end position="326"/>
    </location>
</feature>
<evidence type="ECO:0000256" key="3">
    <source>
        <dbReference type="ARBA" id="ARBA00022553"/>
    </source>
</evidence>
<evidence type="ECO:0000313" key="13">
    <source>
        <dbReference type="Proteomes" id="UP000314986"/>
    </source>
</evidence>
<dbReference type="InterPro" id="IPR016095">
    <property type="entry name" value="Ribosomal_uL1_3-a/b-sand"/>
</dbReference>
<comment type="similarity">
    <text evidence="9">Belongs to the universal ribosomal protein uL1 family. Highly divergent.</text>
</comment>
<reference evidence="12" key="4">
    <citation type="submission" date="2025-08" db="UniProtKB">
        <authorList>
            <consortium name="Ensembl"/>
        </authorList>
    </citation>
    <scope>IDENTIFICATION</scope>
</reference>
<name>A0A4W3HY07_CALMI</name>
<reference evidence="13" key="2">
    <citation type="journal article" date="2007" name="PLoS Biol.">
        <title>Survey sequencing and comparative analysis of the elephant shark (Callorhinchus milii) genome.</title>
        <authorList>
            <person name="Venkatesh B."/>
            <person name="Kirkness E.F."/>
            <person name="Loh Y.H."/>
            <person name="Halpern A.L."/>
            <person name="Lee A.P."/>
            <person name="Johnson J."/>
            <person name="Dandona N."/>
            <person name="Viswanathan L.D."/>
            <person name="Tay A."/>
            <person name="Venter J.C."/>
            <person name="Strausberg R.L."/>
            <person name="Brenner S."/>
        </authorList>
    </citation>
    <scope>NUCLEOTIDE SEQUENCE [LARGE SCALE GENOMIC DNA]</scope>
</reference>
<keyword evidence="5" id="KW-0007">Acetylation</keyword>
<evidence type="ECO:0000256" key="4">
    <source>
        <dbReference type="ARBA" id="ARBA00022843"/>
    </source>
</evidence>
<accession>A0A4W3HY07</accession>
<dbReference type="GeneTree" id="ENSGT00440000038603"/>
<comment type="subcellular location">
    <subcellularLocation>
        <location evidence="1">Nucleus</location>
        <location evidence="1">Nucleolus</location>
    </subcellularLocation>
</comment>
<feature type="compositionally biased region" description="Basic residues" evidence="11">
    <location>
        <begin position="419"/>
        <end position="434"/>
    </location>
</feature>
<feature type="compositionally biased region" description="Basic residues" evidence="11">
    <location>
        <begin position="389"/>
        <end position="398"/>
    </location>
</feature>
<reference evidence="13" key="1">
    <citation type="journal article" date="2006" name="Science">
        <title>Ancient noncoding elements conserved in the human genome.</title>
        <authorList>
            <person name="Venkatesh B."/>
            <person name="Kirkness E.F."/>
            <person name="Loh Y.H."/>
            <person name="Halpern A.L."/>
            <person name="Lee A.P."/>
            <person name="Johnson J."/>
            <person name="Dandona N."/>
            <person name="Viswanathan L.D."/>
            <person name="Tay A."/>
            <person name="Venter J.C."/>
            <person name="Strausberg R.L."/>
            <person name="Brenner S."/>
        </authorList>
    </citation>
    <scope>NUCLEOTIDE SEQUENCE [LARGE SCALE GENOMIC DNA]</scope>
</reference>
<dbReference type="Gene3D" id="3.40.50.790">
    <property type="match status" value="1"/>
</dbReference>
<dbReference type="Pfam" id="PF00687">
    <property type="entry name" value="Ribosomal_L1"/>
    <property type="match status" value="1"/>
</dbReference>
<dbReference type="InterPro" id="IPR028364">
    <property type="entry name" value="Ribosomal_uL1/biogenesis"/>
</dbReference>
<evidence type="ECO:0000256" key="6">
    <source>
        <dbReference type="ARBA" id="ARBA00023054"/>
    </source>
</evidence>
<evidence type="ECO:0000256" key="7">
    <source>
        <dbReference type="ARBA" id="ARBA00023242"/>
    </source>
</evidence>
<evidence type="ECO:0000313" key="12">
    <source>
        <dbReference type="Ensembl" id="ENSCMIP00000019767.1"/>
    </source>
</evidence>
<keyword evidence="4" id="KW-0832">Ubl conjugation</keyword>
<keyword evidence="13" id="KW-1185">Reference proteome</keyword>
<dbReference type="GO" id="GO:0005730">
    <property type="term" value="C:nucleolus"/>
    <property type="evidence" value="ECO:0007669"/>
    <property type="project" value="UniProtKB-SubCell"/>
</dbReference>
<evidence type="ECO:0000256" key="10">
    <source>
        <dbReference type="ARBA" id="ARBA00070787"/>
    </source>
</evidence>
<evidence type="ECO:0000256" key="8">
    <source>
        <dbReference type="ARBA" id="ARBA00054167"/>
    </source>
</evidence>
<proteinExistence type="inferred from homology"/>
<keyword evidence="3" id="KW-0597">Phosphoprotein</keyword>
<evidence type="ECO:0000256" key="2">
    <source>
        <dbReference type="ARBA" id="ARBA00022499"/>
    </source>
</evidence>
<keyword evidence="6" id="KW-0175">Coiled coil</keyword>
<dbReference type="STRING" id="7868.ENSCMIP00000019767"/>
<keyword evidence="2" id="KW-1017">Isopeptide bond</keyword>
<dbReference type="InParanoid" id="A0A4W3HY07"/>
<sequence length="434" mass="48964">VESLSLSSLCSLKDDNPLFLNEHQFITLVVTVWKIPEKEKTLKIPLPHGIRTDTTEVCLFTRDEPNMSADQTEKFYKKLLTQQGIKNVTQIIPYKALKTEYKAYEAKRRLLSSYDLFLADDRIRRLLPSHIGKHFYKAKKVPQSIKLTSNKLVKEMNKLIQGTILPITNKGCCYTSRVAHTGMKVQEVVENIIAAARKLAVDLPKKWKNVKILHLKTPTSVSLPIYNSGMHNLVELQKGASKKTVNTNKQKKVTKVQDSEMSAATAPLAEATTVLVEANDAAENTFKISSPVTEKSKHQEDEEIPQLVPIEEQTPAKKAKLQKSKQKTTVDVTPVNMKLPRKAISQTPAVKETPKQKPDHPEMQTPDKRKKKVQTPKQQMKENVFEKSTKKKTPKKSLAKSAGIVRKEKLVKSAMKAPKTPKQKEKKQKVPQSA</sequence>
<reference evidence="13" key="3">
    <citation type="journal article" date="2014" name="Nature">
        <title>Elephant shark genome provides unique insights into gnathostome evolution.</title>
        <authorList>
            <consortium name="International Elephant Shark Genome Sequencing Consortium"/>
            <person name="Venkatesh B."/>
            <person name="Lee A.P."/>
            <person name="Ravi V."/>
            <person name="Maurya A.K."/>
            <person name="Lian M.M."/>
            <person name="Swann J.B."/>
            <person name="Ohta Y."/>
            <person name="Flajnik M.F."/>
            <person name="Sutoh Y."/>
            <person name="Kasahara M."/>
            <person name="Hoon S."/>
            <person name="Gangu V."/>
            <person name="Roy S.W."/>
            <person name="Irimia M."/>
            <person name="Korzh V."/>
            <person name="Kondrychyn I."/>
            <person name="Lim Z.W."/>
            <person name="Tay B.H."/>
            <person name="Tohari S."/>
            <person name="Kong K.W."/>
            <person name="Ho S."/>
            <person name="Lorente-Galdos B."/>
            <person name="Quilez J."/>
            <person name="Marques-Bonet T."/>
            <person name="Raney B.J."/>
            <person name="Ingham P.W."/>
            <person name="Tay A."/>
            <person name="Hillier L.W."/>
            <person name="Minx P."/>
            <person name="Boehm T."/>
            <person name="Wilson R.K."/>
            <person name="Brenner S."/>
            <person name="Warren W.C."/>
        </authorList>
    </citation>
    <scope>NUCLEOTIDE SEQUENCE [LARGE SCALE GENOMIC DNA]</scope>
</reference>
<evidence type="ECO:0000256" key="1">
    <source>
        <dbReference type="ARBA" id="ARBA00004604"/>
    </source>
</evidence>
<organism evidence="12 13">
    <name type="scientific">Callorhinchus milii</name>
    <name type="common">Ghost shark</name>
    <dbReference type="NCBI Taxonomy" id="7868"/>
    <lineage>
        <taxon>Eukaryota</taxon>
        <taxon>Metazoa</taxon>
        <taxon>Chordata</taxon>
        <taxon>Craniata</taxon>
        <taxon>Vertebrata</taxon>
        <taxon>Chondrichthyes</taxon>
        <taxon>Holocephali</taxon>
        <taxon>Chimaeriformes</taxon>
        <taxon>Callorhinchidae</taxon>
        <taxon>Callorhinchus</taxon>
    </lineage>
</organism>
<protein>
    <recommendedName>
        <fullName evidence="10">Ribosomal L1 domain-containing protein 1</fullName>
    </recommendedName>
</protein>
<dbReference type="SUPFAM" id="SSF56808">
    <property type="entry name" value="Ribosomal protein L1"/>
    <property type="match status" value="1"/>
</dbReference>
<comment type="function">
    <text evidence="8">Regulates cellular senescence through inhibition of PTEN translation. Acts as a pro-apoptotic regulator in response to DNA damage.</text>
</comment>
<feature type="compositionally biased region" description="Basic and acidic residues" evidence="11">
    <location>
        <begin position="352"/>
        <end position="367"/>
    </location>
</feature>
<dbReference type="CDD" id="cd00403">
    <property type="entry name" value="Ribosomal_L1"/>
    <property type="match status" value="1"/>
</dbReference>
<keyword evidence="7" id="KW-0539">Nucleus</keyword>
<feature type="region of interest" description="Disordered" evidence="11">
    <location>
        <begin position="291"/>
        <end position="434"/>
    </location>
</feature>
<evidence type="ECO:0000256" key="9">
    <source>
        <dbReference type="ARBA" id="ARBA00061550"/>
    </source>
</evidence>
<dbReference type="Ensembl" id="ENSCMIT00000020137.1">
    <property type="protein sequence ID" value="ENSCMIP00000019767.1"/>
    <property type="gene ID" value="ENSCMIG00000009193.1"/>
</dbReference>
<feature type="compositionally biased region" description="Basic and acidic residues" evidence="11">
    <location>
        <begin position="379"/>
        <end position="388"/>
    </location>
</feature>